<proteinExistence type="predicted"/>
<dbReference type="AlphaFoldDB" id="A0A225UQX4"/>
<keyword evidence="2" id="KW-1185">Reference proteome</keyword>
<evidence type="ECO:0000313" key="2">
    <source>
        <dbReference type="Proteomes" id="UP000198211"/>
    </source>
</evidence>
<gene>
    <name evidence="1" type="ORF">PHMEG_00034492</name>
</gene>
<accession>A0A225UQX4</accession>
<name>A0A225UQX4_9STRA</name>
<sequence length="169" mass="19705">MKYTSEGIPKNWGKDWQTYKWAMRTVFKEQYLLKIIDRQLTKLMLSTEETEAAFDKKQIKILRMIVTSVPPDIFHQIRTAKVGSDMWDALCDLFENKVNKTVKVHTIRRLVTELWNTKPLPGGDVILHLCKMFNLRTELVNLQYTLEDVDMVGMLLESLSELAGLETLK</sequence>
<dbReference type="EMBL" id="NBNE01012869">
    <property type="protein sequence ID" value="OWY95494.1"/>
    <property type="molecule type" value="Genomic_DNA"/>
</dbReference>
<reference evidence="2" key="1">
    <citation type="submission" date="2017-03" db="EMBL/GenBank/DDBJ databases">
        <title>Phytopthora megakarya and P. palmivora, two closely related causual agents of cacao black pod achieved similar genome size and gene model numbers by different mechanisms.</title>
        <authorList>
            <person name="Ali S."/>
            <person name="Shao J."/>
            <person name="Larry D.J."/>
            <person name="Kronmiller B."/>
            <person name="Shen D."/>
            <person name="Strem M.D."/>
            <person name="Melnick R.L."/>
            <person name="Guiltinan M.J."/>
            <person name="Tyler B.M."/>
            <person name="Meinhardt L.W."/>
            <person name="Bailey B.A."/>
        </authorList>
    </citation>
    <scope>NUCLEOTIDE SEQUENCE [LARGE SCALE GENOMIC DNA]</scope>
    <source>
        <strain evidence="2">zdho120</strain>
    </source>
</reference>
<protein>
    <submittedName>
        <fullName evidence="1">Multidrug resistance protein ABC transporter</fullName>
    </submittedName>
</protein>
<comment type="caution">
    <text evidence="1">The sequence shown here is derived from an EMBL/GenBank/DDBJ whole genome shotgun (WGS) entry which is preliminary data.</text>
</comment>
<dbReference type="Pfam" id="PF14223">
    <property type="entry name" value="Retrotran_gag_2"/>
    <property type="match status" value="1"/>
</dbReference>
<organism evidence="1 2">
    <name type="scientific">Phytophthora megakarya</name>
    <dbReference type="NCBI Taxonomy" id="4795"/>
    <lineage>
        <taxon>Eukaryota</taxon>
        <taxon>Sar</taxon>
        <taxon>Stramenopiles</taxon>
        <taxon>Oomycota</taxon>
        <taxon>Peronosporomycetes</taxon>
        <taxon>Peronosporales</taxon>
        <taxon>Peronosporaceae</taxon>
        <taxon>Phytophthora</taxon>
    </lineage>
</organism>
<evidence type="ECO:0000313" key="1">
    <source>
        <dbReference type="EMBL" id="OWY95494.1"/>
    </source>
</evidence>
<dbReference type="Proteomes" id="UP000198211">
    <property type="component" value="Unassembled WGS sequence"/>
</dbReference>
<dbReference type="OrthoDB" id="122197at2759"/>